<protein>
    <submittedName>
        <fullName evidence="1">Phytanoyl-CoA dioxygenase family protein</fullName>
    </submittedName>
</protein>
<sequence length="311" mass="35516">MQDWTILEQLWRQYCDPAYRPDTGNRSMWRRQVQALYANNIAHPVALQYLLQERPGLDAFREWISTSNAQYQVVDDASDDAENNYELSAEQIAFWQNNGYLVLPSVITAEACAASCDAIWQFLGADLQTPSSWYQSQHLQRGLMAPLYNHPRLNTNRASKRIRAAYEQLYGHSDIYKSIDHVSFNPPETTTFSFRGSPLHWDVSLAQPIPDRFQGLLYLTDCKDNDGAFHCVPGFQNQLADWLNGLNPGEDPRQVAEQTLQAQAVPGNAGDFVIWHQALPHCATANRGRTPRMVQYLTYIPNDDVEHSVWI</sequence>
<dbReference type="InterPro" id="IPR008775">
    <property type="entry name" value="Phytyl_CoA_dOase-like"/>
</dbReference>
<dbReference type="SUPFAM" id="SSF51197">
    <property type="entry name" value="Clavaminate synthase-like"/>
    <property type="match status" value="1"/>
</dbReference>
<proteinExistence type="predicted"/>
<accession>A0ABR6X892</accession>
<dbReference type="PANTHER" id="PTHR31630">
    <property type="entry name" value="PHYTANOYL-COA DIOXYGENASE-RELATED-RELATED"/>
    <property type="match status" value="1"/>
</dbReference>
<dbReference type="Proteomes" id="UP000648257">
    <property type="component" value="Unassembled WGS sequence"/>
</dbReference>
<dbReference type="PANTHER" id="PTHR31630:SF6">
    <property type="entry name" value="PHYTANOYL-COA DIOXYGENASE-RELATED"/>
    <property type="match status" value="1"/>
</dbReference>
<keyword evidence="2" id="KW-1185">Reference proteome</keyword>
<evidence type="ECO:0000313" key="2">
    <source>
        <dbReference type="Proteomes" id="UP000648257"/>
    </source>
</evidence>
<organism evidence="1 2">
    <name type="scientific">Undibacterium seohonense</name>
    <dbReference type="NCBI Taxonomy" id="1344950"/>
    <lineage>
        <taxon>Bacteria</taxon>
        <taxon>Pseudomonadati</taxon>
        <taxon>Pseudomonadota</taxon>
        <taxon>Betaproteobacteria</taxon>
        <taxon>Burkholderiales</taxon>
        <taxon>Oxalobacteraceae</taxon>
        <taxon>Undibacterium</taxon>
    </lineage>
</organism>
<dbReference type="Pfam" id="PF05721">
    <property type="entry name" value="PhyH"/>
    <property type="match status" value="1"/>
</dbReference>
<evidence type="ECO:0000313" key="1">
    <source>
        <dbReference type="EMBL" id="MBC3809163.1"/>
    </source>
</evidence>
<keyword evidence="1" id="KW-0560">Oxidoreductase</keyword>
<dbReference type="Gene3D" id="2.60.120.620">
    <property type="entry name" value="q2cbj1_9rhob like domain"/>
    <property type="match status" value="1"/>
</dbReference>
<dbReference type="GO" id="GO:0051213">
    <property type="term" value="F:dioxygenase activity"/>
    <property type="evidence" value="ECO:0007669"/>
    <property type="project" value="UniProtKB-KW"/>
</dbReference>
<gene>
    <name evidence="1" type="ORF">H8K52_17620</name>
</gene>
<reference evidence="1 2" key="1">
    <citation type="submission" date="2020-08" db="EMBL/GenBank/DDBJ databases">
        <title>Novel species isolated from subtropical streams in China.</title>
        <authorList>
            <person name="Lu H."/>
        </authorList>
    </citation>
    <scope>NUCLEOTIDE SEQUENCE [LARGE SCALE GENOMIC DNA]</scope>
    <source>
        <strain evidence="1 2">KACC 16656</strain>
    </source>
</reference>
<dbReference type="EMBL" id="JACOFW010000026">
    <property type="protein sequence ID" value="MBC3809163.1"/>
    <property type="molecule type" value="Genomic_DNA"/>
</dbReference>
<comment type="caution">
    <text evidence="1">The sequence shown here is derived from an EMBL/GenBank/DDBJ whole genome shotgun (WGS) entry which is preliminary data.</text>
</comment>
<keyword evidence="1" id="KW-0223">Dioxygenase</keyword>
<name>A0ABR6X892_9BURK</name>
<dbReference type="RefSeq" id="WP_186924223.1">
    <property type="nucleotide sequence ID" value="NZ_JACOFW010000026.1"/>
</dbReference>